<gene>
    <name evidence="2" type="ORF">BK131_11600</name>
</gene>
<comment type="caution">
    <text evidence="2">The sequence shown here is derived from an EMBL/GenBank/DDBJ whole genome shotgun (WGS) entry which is preliminary data.</text>
</comment>
<dbReference type="RefSeq" id="WP_076331692.1">
    <property type="nucleotide sequence ID" value="NZ_MRTJ01000002.1"/>
</dbReference>
<evidence type="ECO:0000256" key="1">
    <source>
        <dbReference type="SAM" id="Phobius"/>
    </source>
</evidence>
<protein>
    <submittedName>
        <fullName evidence="2">Uncharacterized protein</fullName>
    </submittedName>
</protein>
<feature type="transmembrane region" description="Helical" evidence="1">
    <location>
        <begin position="143"/>
        <end position="161"/>
    </location>
</feature>
<proteinExistence type="predicted"/>
<reference evidence="2 3" key="1">
    <citation type="submission" date="2016-11" db="EMBL/GenBank/DDBJ databases">
        <title>Paenibacillus species isolates.</title>
        <authorList>
            <person name="Beno S.M."/>
        </authorList>
    </citation>
    <scope>NUCLEOTIDE SEQUENCE [LARGE SCALE GENOMIC DNA]</scope>
    <source>
        <strain evidence="2 3">FSL H8-0246</strain>
    </source>
</reference>
<dbReference type="OrthoDB" id="2575356at2"/>
<name>A0A1R1C090_PAEAM</name>
<keyword evidence="1" id="KW-1133">Transmembrane helix</keyword>
<feature type="transmembrane region" description="Helical" evidence="1">
    <location>
        <begin position="56"/>
        <end position="72"/>
    </location>
</feature>
<evidence type="ECO:0000313" key="2">
    <source>
        <dbReference type="EMBL" id="OMF15501.1"/>
    </source>
</evidence>
<dbReference type="Proteomes" id="UP000187134">
    <property type="component" value="Unassembled WGS sequence"/>
</dbReference>
<sequence>MKNKLLIFYTEKVRARKLIYSKMNFLFWSYLISYTLALPLIIIALCIWFWTEKSAYGPVLSAIALVVFLIFIHRRFNSKARIILNREFSIKTEKGKWLDGFHEVQIHMITEYLIEHDLYSKWKIENLMEAYKADNTKEKMPPLVAPSILIAVLAPNLNYFLKHFYEATNFQTNEGQFLIFSTVLLFSLILFCTIF</sequence>
<accession>A0A1R1C090</accession>
<feature type="transmembrane region" description="Helical" evidence="1">
    <location>
        <begin position="176"/>
        <end position="194"/>
    </location>
</feature>
<feature type="transmembrane region" description="Helical" evidence="1">
    <location>
        <begin position="25"/>
        <end position="50"/>
    </location>
</feature>
<keyword evidence="1" id="KW-0812">Transmembrane</keyword>
<dbReference type="EMBL" id="MRTJ01000002">
    <property type="protein sequence ID" value="OMF15501.1"/>
    <property type="molecule type" value="Genomic_DNA"/>
</dbReference>
<evidence type="ECO:0000313" key="3">
    <source>
        <dbReference type="Proteomes" id="UP000187134"/>
    </source>
</evidence>
<organism evidence="2 3">
    <name type="scientific">Paenibacillus amylolyticus</name>
    <dbReference type="NCBI Taxonomy" id="1451"/>
    <lineage>
        <taxon>Bacteria</taxon>
        <taxon>Bacillati</taxon>
        <taxon>Bacillota</taxon>
        <taxon>Bacilli</taxon>
        <taxon>Bacillales</taxon>
        <taxon>Paenibacillaceae</taxon>
        <taxon>Paenibacillus</taxon>
    </lineage>
</organism>
<keyword evidence="1" id="KW-0472">Membrane</keyword>
<dbReference type="AlphaFoldDB" id="A0A1R1C090"/>